<sequence length="201" mass="20351">MWPTDLYLISGPTGLEATGYVAHGWVIEAYRTLSPVERAGVQFAGVLVVASVLLGMLQGYGSRAVEKSRRSPVISVCVGLPSLLVVGMLSSTGYFILGSSLGTFFGVILVVFGLTVLPAAAVIGVASIGTTISARLGRDALWLGVFVGSLVAGLAGLSLATTVALASVAIPLGLGTGVRILVGSGGATKPEERSVPPANKI</sequence>
<dbReference type="EMBL" id="REFZ01000007">
    <property type="protein sequence ID" value="RQG99969.1"/>
    <property type="molecule type" value="Genomic_DNA"/>
</dbReference>
<protein>
    <submittedName>
        <fullName evidence="2">Uncharacterized protein</fullName>
    </submittedName>
</protein>
<dbReference type="AlphaFoldDB" id="A0A3N6PHC6"/>
<keyword evidence="3" id="KW-1185">Reference proteome</keyword>
<keyword evidence="1" id="KW-0812">Transmembrane</keyword>
<name>A0A3N6PHC6_NATCH</name>
<keyword evidence="1" id="KW-1133">Transmembrane helix</keyword>
<reference evidence="2 3" key="1">
    <citation type="submission" date="2018-10" db="EMBL/GenBank/DDBJ databases">
        <title>Natrarchaeobius chitinivorans gen. nov., sp. nov., and Natrarchaeobius haloalkaliphilus sp. nov., alkaliphilic, chitin-utilizing haloarchaea from hypersaline alkaline lakes.</title>
        <authorList>
            <person name="Sorokin D.Y."/>
            <person name="Elcheninov A.G."/>
            <person name="Kostrikina N.A."/>
            <person name="Bale N.J."/>
            <person name="Sinninghe Damste J.S."/>
            <person name="Khijniak T.V."/>
            <person name="Kublanov I.V."/>
            <person name="Toshchakov S.V."/>
        </authorList>
    </citation>
    <scope>NUCLEOTIDE SEQUENCE [LARGE SCALE GENOMIC DNA]</scope>
    <source>
        <strain evidence="2 3">AArcht7</strain>
    </source>
</reference>
<gene>
    <name evidence="2" type="ORF">EA472_12150</name>
</gene>
<feature type="transmembrane region" description="Helical" evidence="1">
    <location>
        <begin position="39"/>
        <end position="61"/>
    </location>
</feature>
<keyword evidence="1" id="KW-0472">Membrane</keyword>
<feature type="transmembrane region" description="Helical" evidence="1">
    <location>
        <begin position="103"/>
        <end position="128"/>
    </location>
</feature>
<dbReference type="OrthoDB" id="206202at2157"/>
<organism evidence="2 3">
    <name type="scientific">Natrarchaeobius chitinivorans</name>
    <dbReference type="NCBI Taxonomy" id="1679083"/>
    <lineage>
        <taxon>Archaea</taxon>
        <taxon>Methanobacteriati</taxon>
        <taxon>Methanobacteriota</taxon>
        <taxon>Stenosarchaea group</taxon>
        <taxon>Halobacteria</taxon>
        <taxon>Halobacteriales</taxon>
        <taxon>Natrialbaceae</taxon>
        <taxon>Natrarchaeobius</taxon>
    </lineage>
</organism>
<feature type="transmembrane region" description="Helical" evidence="1">
    <location>
        <begin position="140"/>
        <end position="157"/>
    </location>
</feature>
<dbReference type="Proteomes" id="UP000281431">
    <property type="component" value="Unassembled WGS sequence"/>
</dbReference>
<evidence type="ECO:0000313" key="2">
    <source>
        <dbReference type="EMBL" id="RQG99969.1"/>
    </source>
</evidence>
<evidence type="ECO:0000256" key="1">
    <source>
        <dbReference type="SAM" id="Phobius"/>
    </source>
</evidence>
<comment type="caution">
    <text evidence="2">The sequence shown here is derived from an EMBL/GenBank/DDBJ whole genome shotgun (WGS) entry which is preliminary data.</text>
</comment>
<accession>A0A3N6PHC6</accession>
<feature type="transmembrane region" description="Helical" evidence="1">
    <location>
        <begin position="73"/>
        <end position="97"/>
    </location>
</feature>
<proteinExistence type="predicted"/>
<evidence type="ECO:0000313" key="3">
    <source>
        <dbReference type="Proteomes" id="UP000281431"/>
    </source>
</evidence>